<sequence length="172" mass="18854">MLRPSLVRALRASARPLATRPARMLRPLRFAVPVPGTRASSSTPHGDPQIAEGIEVRSLTDTEYHDLADASMDTLHENLEALCEDHGPPAWEVEYSSGVMTLTLPPHGTYVINKQPPNHQIWVSSPFSGPARFSMSPDGVWVHHRRKGVQLGSLLDGELKPLAEAWEGVGLE</sequence>
<keyword evidence="8" id="KW-0560">Oxidoreductase</keyword>
<dbReference type="GO" id="GO:0034986">
    <property type="term" value="F:iron chaperone activity"/>
    <property type="evidence" value="ECO:0007669"/>
    <property type="project" value="TreeGrafter"/>
</dbReference>
<dbReference type="EMBL" id="BTCM01000003">
    <property type="protein sequence ID" value="GMK56390.1"/>
    <property type="molecule type" value="Genomic_DNA"/>
</dbReference>
<evidence type="ECO:0000256" key="6">
    <source>
        <dbReference type="ARBA" id="ARBA00022496"/>
    </source>
</evidence>
<dbReference type="PROSITE" id="PS50810">
    <property type="entry name" value="FRATAXIN_2"/>
    <property type="match status" value="1"/>
</dbReference>
<dbReference type="PANTHER" id="PTHR16821:SF2">
    <property type="entry name" value="FRATAXIN, MITOCHONDRIAL"/>
    <property type="match status" value="1"/>
</dbReference>
<dbReference type="InterPro" id="IPR002908">
    <property type="entry name" value="Frataxin/CyaY"/>
</dbReference>
<dbReference type="EC" id="1.16.3.1" evidence="3"/>
<protein>
    <recommendedName>
        <fullName evidence="3">ferroxidase</fullName>
        <ecNumber evidence="3">1.16.3.1</ecNumber>
    </recommendedName>
</protein>
<evidence type="ECO:0000256" key="12">
    <source>
        <dbReference type="ARBA" id="ARBA00047990"/>
    </source>
</evidence>
<dbReference type="SUPFAM" id="SSF55387">
    <property type="entry name" value="Frataxin/Nqo15-like"/>
    <property type="match status" value="1"/>
</dbReference>
<evidence type="ECO:0000256" key="10">
    <source>
        <dbReference type="ARBA" id="ARBA00023065"/>
    </source>
</evidence>
<evidence type="ECO:0000256" key="2">
    <source>
        <dbReference type="ARBA" id="ARBA00008183"/>
    </source>
</evidence>
<keyword evidence="14" id="KW-1185">Reference proteome</keyword>
<evidence type="ECO:0000313" key="13">
    <source>
        <dbReference type="EMBL" id="GMK56390.1"/>
    </source>
</evidence>
<dbReference type="GO" id="GO:0005739">
    <property type="term" value="C:mitochondrion"/>
    <property type="evidence" value="ECO:0007669"/>
    <property type="project" value="UniProtKB-SubCell"/>
</dbReference>
<gene>
    <name evidence="13" type="primary">YFH1</name>
    <name evidence="13" type="ORF">CspeluHIS016_0302300</name>
</gene>
<dbReference type="Pfam" id="PF01491">
    <property type="entry name" value="Frataxin_Cyay"/>
    <property type="match status" value="1"/>
</dbReference>
<name>A0AAD3YAU8_9TREE</name>
<dbReference type="PRINTS" id="PR00904">
    <property type="entry name" value="FRATAXIN"/>
</dbReference>
<dbReference type="GO" id="GO:0004322">
    <property type="term" value="F:ferroxidase activity"/>
    <property type="evidence" value="ECO:0007669"/>
    <property type="project" value="UniProtKB-EC"/>
</dbReference>
<keyword evidence="6" id="KW-0410">Iron transport</keyword>
<dbReference type="Gene3D" id="3.30.920.10">
    <property type="entry name" value="Frataxin/CyaY"/>
    <property type="match status" value="1"/>
</dbReference>
<dbReference type="SMART" id="SM01219">
    <property type="entry name" value="Frataxin_Cyay"/>
    <property type="match status" value="1"/>
</dbReference>
<dbReference type="GO" id="GO:0006826">
    <property type="term" value="P:iron ion transport"/>
    <property type="evidence" value="ECO:0007669"/>
    <property type="project" value="UniProtKB-KW"/>
</dbReference>
<evidence type="ECO:0000256" key="11">
    <source>
        <dbReference type="ARBA" id="ARBA00023128"/>
    </source>
</evidence>
<keyword evidence="11" id="KW-0496">Mitochondrion</keyword>
<comment type="caution">
    <text evidence="13">The sequence shown here is derived from an EMBL/GenBank/DDBJ whole genome shotgun (WGS) entry which is preliminary data.</text>
</comment>
<evidence type="ECO:0000256" key="7">
    <source>
        <dbReference type="ARBA" id="ARBA00022946"/>
    </source>
</evidence>
<dbReference type="GO" id="GO:0006879">
    <property type="term" value="P:intracellular iron ion homeostasis"/>
    <property type="evidence" value="ECO:0007669"/>
    <property type="project" value="UniProtKB-KW"/>
</dbReference>
<comment type="similarity">
    <text evidence="2">Belongs to the frataxin family.</text>
</comment>
<dbReference type="GO" id="GO:0008199">
    <property type="term" value="F:ferric iron binding"/>
    <property type="evidence" value="ECO:0007669"/>
    <property type="project" value="InterPro"/>
</dbReference>
<dbReference type="AlphaFoldDB" id="A0AAD3YAU8"/>
<dbReference type="GO" id="GO:0016226">
    <property type="term" value="P:iron-sulfur cluster assembly"/>
    <property type="evidence" value="ECO:0007669"/>
    <property type="project" value="InterPro"/>
</dbReference>
<evidence type="ECO:0000256" key="4">
    <source>
        <dbReference type="ARBA" id="ARBA00022434"/>
    </source>
</evidence>
<evidence type="ECO:0000256" key="9">
    <source>
        <dbReference type="ARBA" id="ARBA00023004"/>
    </source>
</evidence>
<keyword evidence="7" id="KW-0809">Transit peptide</keyword>
<reference evidence="13" key="2">
    <citation type="submission" date="2023-06" db="EMBL/GenBank/DDBJ databases">
        <authorList>
            <person name="Kobayashi Y."/>
            <person name="Kayamori A."/>
            <person name="Aoki K."/>
            <person name="Shiwa Y."/>
            <person name="Fujita N."/>
            <person name="Sugita T."/>
            <person name="Iwasaki W."/>
            <person name="Tanaka N."/>
            <person name="Takashima M."/>
        </authorList>
    </citation>
    <scope>NUCLEOTIDE SEQUENCE</scope>
    <source>
        <strain evidence="13">HIS016</strain>
    </source>
</reference>
<dbReference type="PROSITE" id="PS01344">
    <property type="entry name" value="FRATAXIN_1"/>
    <property type="match status" value="1"/>
</dbReference>
<dbReference type="GO" id="GO:0051537">
    <property type="term" value="F:2 iron, 2 sulfur cluster binding"/>
    <property type="evidence" value="ECO:0007669"/>
    <property type="project" value="TreeGrafter"/>
</dbReference>
<organism evidence="13 14">
    <name type="scientific">Cutaneotrichosporon spelunceum</name>
    <dbReference type="NCBI Taxonomy" id="1672016"/>
    <lineage>
        <taxon>Eukaryota</taxon>
        <taxon>Fungi</taxon>
        <taxon>Dikarya</taxon>
        <taxon>Basidiomycota</taxon>
        <taxon>Agaricomycotina</taxon>
        <taxon>Tremellomycetes</taxon>
        <taxon>Trichosporonales</taxon>
        <taxon>Trichosporonaceae</taxon>
        <taxon>Cutaneotrichosporon</taxon>
    </lineage>
</organism>
<keyword evidence="5" id="KW-0813">Transport</keyword>
<evidence type="ECO:0000256" key="1">
    <source>
        <dbReference type="ARBA" id="ARBA00004173"/>
    </source>
</evidence>
<comment type="subcellular location">
    <subcellularLocation>
        <location evidence="1">Mitochondrion</location>
    </subcellularLocation>
</comment>
<keyword evidence="9" id="KW-0408">Iron</keyword>
<proteinExistence type="inferred from homology"/>
<dbReference type="NCBIfam" id="TIGR03421">
    <property type="entry name" value="FeS_CyaY"/>
    <property type="match status" value="1"/>
</dbReference>
<dbReference type="InterPro" id="IPR017789">
    <property type="entry name" value="Frataxin"/>
</dbReference>
<reference evidence="13" key="1">
    <citation type="journal article" date="2023" name="BMC Genomics">
        <title>Chromosome-level genome assemblies of Cutaneotrichosporon spp. (Trichosporonales, Basidiomycota) reveal imbalanced evolution between nucleotide sequences and chromosome synteny.</title>
        <authorList>
            <person name="Kobayashi Y."/>
            <person name="Kayamori A."/>
            <person name="Aoki K."/>
            <person name="Shiwa Y."/>
            <person name="Matsutani M."/>
            <person name="Fujita N."/>
            <person name="Sugita T."/>
            <person name="Iwasaki W."/>
            <person name="Tanaka N."/>
            <person name="Takashima M."/>
        </authorList>
    </citation>
    <scope>NUCLEOTIDE SEQUENCE</scope>
    <source>
        <strain evidence="13">HIS016</strain>
    </source>
</reference>
<evidence type="ECO:0000256" key="3">
    <source>
        <dbReference type="ARBA" id="ARBA00013107"/>
    </source>
</evidence>
<dbReference type="GO" id="GO:0008198">
    <property type="term" value="F:ferrous iron binding"/>
    <property type="evidence" value="ECO:0007669"/>
    <property type="project" value="TreeGrafter"/>
</dbReference>
<dbReference type="Proteomes" id="UP001222932">
    <property type="component" value="Unassembled WGS sequence"/>
</dbReference>
<accession>A0AAD3YAU8</accession>
<dbReference type="NCBIfam" id="TIGR03422">
    <property type="entry name" value="mito_frataxin"/>
    <property type="match status" value="1"/>
</dbReference>
<evidence type="ECO:0000256" key="5">
    <source>
        <dbReference type="ARBA" id="ARBA00022448"/>
    </source>
</evidence>
<dbReference type="PANTHER" id="PTHR16821">
    <property type="entry name" value="FRATAXIN"/>
    <property type="match status" value="1"/>
</dbReference>
<dbReference type="InterPro" id="IPR036524">
    <property type="entry name" value="Frataxin/CyaY_sf"/>
</dbReference>
<evidence type="ECO:0000256" key="8">
    <source>
        <dbReference type="ARBA" id="ARBA00023002"/>
    </source>
</evidence>
<keyword evidence="10" id="KW-0406">Ion transport</keyword>
<dbReference type="InterPro" id="IPR020895">
    <property type="entry name" value="Frataxin_CS"/>
</dbReference>
<comment type="catalytic activity">
    <reaction evidence="12">
        <text>4 Fe(2+) + O2 + 4 H(+) = 4 Fe(3+) + 2 H2O</text>
        <dbReference type="Rhea" id="RHEA:11148"/>
        <dbReference type="ChEBI" id="CHEBI:15377"/>
        <dbReference type="ChEBI" id="CHEBI:15378"/>
        <dbReference type="ChEBI" id="CHEBI:15379"/>
        <dbReference type="ChEBI" id="CHEBI:29033"/>
        <dbReference type="ChEBI" id="CHEBI:29034"/>
        <dbReference type="EC" id="1.16.3.1"/>
    </reaction>
</comment>
<keyword evidence="4" id="KW-0409">Iron storage</keyword>
<evidence type="ECO:0000313" key="14">
    <source>
        <dbReference type="Proteomes" id="UP001222932"/>
    </source>
</evidence>